<keyword evidence="1" id="KW-0472">Membrane</keyword>
<organism evidence="2 3">
    <name type="scientific">Micromonospora zingiberis</name>
    <dbReference type="NCBI Taxonomy" id="2053011"/>
    <lineage>
        <taxon>Bacteria</taxon>
        <taxon>Bacillati</taxon>
        <taxon>Actinomycetota</taxon>
        <taxon>Actinomycetes</taxon>
        <taxon>Micromonosporales</taxon>
        <taxon>Micromonosporaceae</taxon>
        <taxon>Micromonospora</taxon>
    </lineage>
</organism>
<dbReference type="RefSeq" id="WP_131307585.1">
    <property type="nucleotide sequence ID" value="NZ_SJJR01000022.1"/>
</dbReference>
<sequence length="74" mass="8314">MRRRDVLWWALFAAFASAWLVVGLWIHLGGEPPPLLFALAAACNLALAATFHVFRVQGIWPKRPRDGASRRSET</sequence>
<reference evidence="2 3" key="1">
    <citation type="submission" date="2019-02" db="EMBL/GenBank/DDBJ databases">
        <title>Jishengella sp. nov., isolated from a root of Zingiber montanum.</title>
        <authorList>
            <person name="Kuncharoen N."/>
            <person name="Kudo T."/>
            <person name="Masahiro Y."/>
            <person name="Ohkuma M."/>
            <person name="Tanasupawat S."/>
        </authorList>
    </citation>
    <scope>NUCLEOTIDE SEQUENCE [LARGE SCALE GENOMIC DNA]</scope>
    <source>
        <strain evidence="2 3">PLAI 1-1</strain>
    </source>
</reference>
<dbReference type="EMBL" id="SJJR01000022">
    <property type="protein sequence ID" value="TCB92088.1"/>
    <property type="molecule type" value="Genomic_DNA"/>
</dbReference>
<keyword evidence="1" id="KW-1133">Transmembrane helix</keyword>
<accession>A0A4R0G9T6</accession>
<evidence type="ECO:0000256" key="1">
    <source>
        <dbReference type="SAM" id="Phobius"/>
    </source>
</evidence>
<dbReference type="AlphaFoldDB" id="A0A4R0G9T6"/>
<name>A0A4R0G9T6_9ACTN</name>
<feature type="transmembrane region" description="Helical" evidence="1">
    <location>
        <begin position="34"/>
        <end position="54"/>
    </location>
</feature>
<gene>
    <name evidence="2" type="ORF">E0H26_24215</name>
</gene>
<dbReference type="Proteomes" id="UP000292274">
    <property type="component" value="Unassembled WGS sequence"/>
</dbReference>
<protein>
    <submittedName>
        <fullName evidence="2">Uncharacterized protein</fullName>
    </submittedName>
</protein>
<keyword evidence="1" id="KW-0812">Transmembrane</keyword>
<evidence type="ECO:0000313" key="2">
    <source>
        <dbReference type="EMBL" id="TCB92088.1"/>
    </source>
</evidence>
<evidence type="ECO:0000313" key="3">
    <source>
        <dbReference type="Proteomes" id="UP000292274"/>
    </source>
</evidence>
<feature type="transmembrane region" description="Helical" evidence="1">
    <location>
        <begin position="7"/>
        <end position="28"/>
    </location>
</feature>
<keyword evidence="3" id="KW-1185">Reference proteome</keyword>
<proteinExistence type="predicted"/>
<comment type="caution">
    <text evidence="2">The sequence shown here is derived from an EMBL/GenBank/DDBJ whole genome shotgun (WGS) entry which is preliminary data.</text>
</comment>